<dbReference type="STRING" id="1882483.A0A317XMZ2"/>
<dbReference type="InterPro" id="IPR052898">
    <property type="entry name" value="ACAD10-like"/>
</dbReference>
<dbReference type="InterPro" id="IPR006439">
    <property type="entry name" value="HAD-SF_hydro_IA"/>
</dbReference>
<dbReference type="Gene3D" id="3.40.50.1000">
    <property type="entry name" value="HAD superfamily/HAD-like"/>
    <property type="match status" value="1"/>
</dbReference>
<evidence type="ECO:0000313" key="2">
    <source>
        <dbReference type="Proteomes" id="UP000246740"/>
    </source>
</evidence>
<protein>
    <submittedName>
        <fullName evidence="1">HAD-like protein</fullName>
    </submittedName>
</protein>
<dbReference type="SFLD" id="SFLDS00003">
    <property type="entry name" value="Haloacid_Dehalogenase"/>
    <property type="match status" value="1"/>
</dbReference>
<dbReference type="Proteomes" id="UP000246740">
    <property type="component" value="Unassembled WGS sequence"/>
</dbReference>
<dbReference type="InParanoid" id="A0A317XMZ2"/>
<dbReference type="PANTHER" id="PTHR47829">
    <property type="entry name" value="HYDROLASE, PUTATIVE (AFU_ORTHOLOGUE AFUA_1G12880)-RELATED"/>
    <property type="match status" value="1"/>
</dbReference>
<proteinExistence type="predicted"/>
<organism evidence="1 2">
    <name type="scientific">Testicularia cyperi</name>
    <dbReference type="NCBI Taxonomy" id="1882483"/>
    <lineage>
        <taxon>Eukaryota</taxon>
        <taxon>Fungi</taxon>
        <taxon>Dikarya</taxon>
        <taxon>Basidiomycota</taxon>
        <taxon>Ustilaginomycotina</taxon>
        <taxon>Ustilaginomycetes</taxon>
        <taxon>Ustilaginales</taxon>
        <taxon>Anthracoideaceae</taxon>
        <taxon>Testicularia</taxon>
    </lineage>
</organism>
<dbReference type="PANTHER" id="PTHR47829:SF1">
    <property type="entry name" value="HAD FAMILY PHOSPHATASE"/>
    <property type="match status" value="1"/>
</dbReference>
<dbReference type="OrthoDB" id="1694274at2759"/>
<evidence type="ECO:0000313" key="1">
    <source>
        <dbReference type="EMBL" id="PWY99247.1"/>
    </source>
</evidence>
<dbReference type="InterPro" id="IPR023214">
    <property type="entry name" value="HAD_sf"/>
</dbReference>
<dbReference type="Gene3D" id="1.10.150.240">
    <property type="entry name" value="Putative phosphatase, domain 2"/>
    <property type="match status" value="1"/>
</dbReference>
<dbReference type="NCBIfam" id="TIGR01509">
    <property type="entry name" value="HAD-SF-IA-v3"/>
    <property type="match status" value="1"/>
</dbReference>
<sequence length="266" mass="29605">MLKAVIFDIGGVVVGSPLFAINAYEKELGLPFQYLNVAITAQGYNGAFQRFERNEIDLYTFYKKFGDELSNVEANNRSFAQFCQSRGQETPKLPTELHVDGRELFGLMMRKSSAVDPKMKNAIQKLKASGRFTVAALTNNFAPPTHVSGQAGLDGKKTPTLEEELEHLGLGQRHAEMRKMFDFYIESAVVGKRKPDPDFYRYALDLLKVKADEVVFLDDIGPNLKSARQLGIHTIRVDSSNSTPALQELSRLTGLELLNDAVSAKL</sequence>
<dbReference type="InterPro" id="IPR036412">
    <property type="entry name" value="HAD-like_sf"/>
</dbReference>
<keyword evidence="2" id="KW-1185">Reference proteome</keyword>
<dbReference type="SUPFAM" id="SSF56784">
    <property type="entry name" value="HAD-like"/>
    <property type="match status" value="1"/>
</dbReference>
<accession>A0A317XMZ2</accession>
<gene>
    <name evidence="1" type="ORF">BCV70DRAFT_191054</name>
</gene>
<dbReference type="GO" id="GO:0016791">
    <property type="term" value="F:phosphatase activity"/>
    <property type="evidence" value="ECO:0007669"/>
    <property type="project" value="UniProtKB-ARBA"/>
</dbReference>
<name>A0A317XMZ2_9BASI</name>
<dbReference type="CDD" id="cd02603">
    <property type="entry name" value="HAD_sEH-N_like"/>
    <property type="match status" value="1"/>
</dbReference>
<dbReference type="EMBL" id="KZ819195">
    <property type="protein sequence ID" value="PWY99247.1"/>
    <property type="molecule type" value="Genomic_DNA"/>
</dbReference>
<dbReference type="InterPro" id="IPR023198">
    <property type="entry name" value="PGP-like_dom2"/>
</dbReference>
<dbReference type="SFLD" id="SFLDG01129">
    <property type="entry name" value="C1.5:_HAD__Beta-PGM__Phosphata"/>
    <property type="match status" value="1"/>
</dbReference>
<dbReference type="AlphaFoldDB" id="A0A317XMZ2"/>
<dbReference type="Pfam" id="PF00702">
    <property type="entry name" value="Hydrolase"/>
    <property type="match status" value="1"/>
</dbReference>
<reference evidence="1 2" key="1">
    <citation type="journal article" date="2018" name="Mol. Biol. Evol.">
        <title>Broad Genomic Sampling Reveals a Smut Pathogenic Ancestry of the Fungal Clade Ustilaginomycotina.</title>
        <authorList>
            <person name="Kijpornyongpan T."/>
            <person name="Mondo S.J."/>
            <person name="Barry K."/>
            <person name="Sandor L."/>
            <person name="Lee J."/>
            <person name="Lipzen A."/>
            <person name="Pangilinan J."/>
            <person name="LaButti K."/>
            <person name="Hainaut M."/>
            <person name="Henrissat B."/>
            <person name="Grigoriev I.V."/>
            <person name="Spatafora J.W."/>
            <person name="Aime M.C."/>
        </authorList>
    </citation>
    <scope>NUCLEOTIDE SEQUENCE [LARGE SCALE GENOMIC DNA]</scope>
    <source>
        <strain evidence="1 2">MCA 3645</strain>
    </source>
</reference>